<keyword evidence="5" id="KW-0418">Kinase</keyword>
<dbReference type="EC" id="2.7.13.3" evidence="2"/>
<dbReference type="InterPro" id="IPR050351">
    <property type="entry name" value="BphY/WalK/GraS-like"/>
</dbReference>
<evidence type="ECO:0000313" key="12">
    <source>
        <dbReference type="EMBL" id="PSF39480.1"/>
    </source>
</evidence>
<dbReference type="InterPro" id="IPR004358">
    <property type="entry name" value="Sig_transdc_His_kin-like_C"/>
</dbReference>
<evidence type="ECO:0000256" key="4">
    <source>
        <dbReference type="ARBA" id="ARBA00022679"/>
    </source>
</evidence>
<dbReference type="SUPFAM" id="SSF55874">
    <property type="entry name" value="ATPase domain of HSP90 chaperone/DNA topoisomerase II/histidine kinase"/>
    <property type="match status" value="1"/>
</dbReference>
<dbReference type="AlphaFoldDB" id="A0A2T1M401"/>
<dbReference type="Proteomes" id="UP000239001">
    <property type="component" value="Unassembled WGS sequence"/>
</dbReference>
<keyword evidence="8" id="KW-0175">Coiled coil</keyword>
<dbReference type="PANTHER" id="PTHR42878:SF15">
    <property type="entry name" value="BACTERIOPHYTOCHROME"/>
    <property type="match status" value="1"/>
</dbReference>
<dbReference type="CDD" id="cd00130">
    <property type="entry name" value="PAS"/>
    <property type="match status" value="1"/>
</dbReference>
<dbReference type="Gene3D" id="1.10.287.130">
    <property type="match status" value="1"/>
</dbReference>
<dbReference type="Pfam" id="PF05227">
    <property type="entry name" value="CHASE3"/>
    <property type="match status" value="1"/>
</dbReference>
<dbReference type="Pfam" id="PF13426">
    <property type="entry name" value="PAS_9"/>
    <property type="match status" value="1"/>
</dbReference>
<dbReference type="PRINTS" id="PR00344">
    <property type="entry name" value="BCTRLSENSOR"/>
</dbReference>
<evidence type="ECO:0000256" key="3">
    <source>
        <dbReference type="ARBA" id="ARBA00022553"/>
    </source>
</evidence>
<feature type="coiled-coil region" evidence="8">
    <location>
        <begin position="350"/>
        <end position="387"/>
    </location>
</feature>
<accession>A0A2T1M401</accession>
<evidence type="ECO:0000259" key="10">
    <source>
        <dbReference type="PROSITE" id="PS50109"/>
    </source>
</evidence>
<dbReference type="SMART" id="SM00387">
    <property type="entry name" value="HATPase_c"/>
    <property type="match status" value="1"/>
</dbReference>
<dbReference type="GO" id="GO:0007234">
    <property type="term" value="P:osmosensory signaling via phosphorelay pathway"/>
    <property type="evidence" value="ECO:0007669"/>
    <property type="project" value="TreeGrafter"/>
</dbReference>
<dbReference type="PROSITE" id="PS50112">
    <property type="entry name" value="PAS"/>
    <property type="match status" value="1"/>
</dbReference>
<dbReference type="SUPFAM" id="SSF55785">
    <property type="entry name" value="PYP-like sensor domain (PAS domain)"/>
    <property type="match status" value="1"/>
</dbReference>
<dbReference type="OrthoDB" id="9790669at2"/>
<organism evidence="12 13">
    <name type="scientific">Aphanothece hegewaldii CCALA 016</name>
    <dbReference type="NCBI Taxonomy" id="2107694"/>
    <lineage>
        <taxon>Bacteria</taxon>
        <taxon>Bacillati</taxon>
        <taxon>Cyanobacteriota</taxon>
        <taxon>Cyanophyceae</taxon>
        <taxon>Oscillatoriophycideae</taxon>
        <taxon>Chroococcales</taxon>
        <taxon>Aphanothecaceae</taxon>
        <taxon>Aphanothece</taxon>
    </lineage>
</organism>
<dbReference type="InterPro" id="IPR003661">
    <property type="entry name" value="HisK_dim/P_dom"/>
</dbReference>
<dbReference type="Gene3D" id="3.30.450.20">
    <property type="entry name" value="PAS domain"/>
    <property type="match status" value="1"/>
</dbReference>
<name>A0A2T1M401_9CHRO</name>
<keyword evidence="7 9" id="KW-0472">Membrane</keyword>
<dbReference type="PROSITE" id="PS50109">
    <property type="entry name" value="HIS_KIN"/>
    <property type="match status" value="1"/>
</dbReference>
<comment type="catalytic activity">
    <reaction evidence="1">
        <text>ATP + protein L-histidine = ADP + protein N-phospho-L-histidine.</text>
        <dbReference type="EC" id="2.7.13.3"/>
    </reaction>
</comment>
<dbReference type="Gene3D" id="3.30.565.10">
    <property type="entry name" value="Histidine kinase-like ATPase, C-terminal domain"/>
    <property type="match status" value="1"/>
</dbReference>
<evidence type="ECO:0000256" key="5">
    <source>
        <dbReference type="ARBA" id="ARBA00022777"/>
    </source>
</evidence>
<dbReference type="GO" id="GO:0000155">
    <property type="term" value="F:phosphorelay sensor kinase activity"/>
    <property type="evidence" value="ECO:0007669"/>
    <property type="project" value="InterPro"/>
</dbReference>
<dbReference type="GO" id="GO:0000156">
    <property type="term" value="F:phosphorelay response regulator activity"/>
    <property type="evidence" value="ECO:0007669"/>
    <property type="project" value="TreeGrafter"/>
</dbReference>
<keyword evidence="9" id="KW-0812">Transmembrane</keyword>
<reference evidence="12 13" key="1">
    <citation type="submission" date="2018-03" db="EMBL/GenBank/DDBJ databases">
        <title>The ancient ancestry and fast evolution of plastids.</title>
        <authorList>
            <person name="Moore K.R."/>
            <person name="Magnabosco C."/>
            <person name="Momper L."/>
            <person name="Gold D.A."/>
            <person name="Bosak T."/>
            <person name="Fournier G.P."/>
        </authorList>
    </citation>
    <scope>NUCLEOTIDE SEQUENCE [LARGE SCALE GENOMIC DNA]</scope>
    <source>
        <strain evidence="12 13">CCALA 016</strain>
    </source>
</reference>
<dbReference type="InterPro" id="IPR005467">
    <property type="entry name" value="His_kinase_dom"/>
</dbReference>
<evidence type="ECO:0000256" key="1">
    <source>
        <dbReference type="ARBA" id="ARBA00000085"/>
    </source>
</evidence>
<keyword evidence="3" id="KW-0597">Phosphoprotein</keyword>
<evidence type="ECO:0000256" key="7">
    <source>
        <dbReference type="ARBA" id="ARBA00023136"/>
    </source>
</evidence>
<dbReference type="NCBIfam" id="TIGR00229">
    <property type="entry name" value="sensory_box"/>
    <property type="match status" value="1"/>
</dbReference>
<dbReference type="SMART" id="SM00091">
    <property type="entry name" value="PAS"/>
    <property type="match status" value="1"/>
</dbReference>
<feature type="transmembrane region" description="Helical" evidence="9">
    <location>
        <begin position="21"/>
        <end position="43"/>
    </location>
</feature>
<dbReference type="InterPro" id="IPR036097">
    <property type="entry name" value="HisK_dim/P_sf"/>
</dbReference>
<dbReference type="InterPro" id="IPR000014">
    <property type="entry name" value="PAS"/>
</dbReference>
<dbReference type="EMBL" id="PXOH01000001">
    <property type="protein sequence ID" value="PSF39480.1"/>
    <property type="molecule type" value="Genomic_DNA"/>
</dbReference>
<dbReference type="RefSeq" id="WP_106455100.1">
    <property type="nucleotide sequence ID" value="NZ_PXOH01000001.1"/>
</dbReference>
<evidence type="ECO:0000256" key="2">
    <source>
        <dbReference type="ARBA" id="ARBA00012438"/>
    </source>
</evidence>
<dbReference type="SMART" id="SM00388">
    <property type="entry name" value="HisKA"/>
    <property type="match status" value="1"/>
</dbReference>
<proteinExistence type="predicted"/>
<evidence type="ECO:0000256" key="8">
    <source>
        <dbReference type="SAM" id="Coils"/>
    </source>
</evidence>
<comment type="caution">
    <text evidence="12">The sequence shown here is derived from an EMBL/GenBank/DDBJ whole genome shotgun (WGS) entry which is preliminary data.</text>
</comment>
<dbReference type="CDD" id="cd19410">
    <property type="entry name" value="HK9-like_sensor"/>
    <property type="match status" value="1"/>
</dbReference>
<evidence type="ECO:0000256" key="9">
    <source>
        <dbReference type="SAM" id="Phobius"/>
    </source>
</evidence>
<keyword evidence="9" id="KW-1133">Transmembrane helix</keyword>
<feature type="domain" description="Histidine kinase" evidence="10">
    <location>
        <begin position="394"/>
        <end position="603"/>
    </location>
</feature>
<gene>
    <name evidence="12" type="ORF">C7H19_01450</name>
</gene>
<dbReference type="PANTHER" id="PTHR42878">
    <property type="entry name" value="TWO-COMPONENT HISTIDINE KINASE"/>
    <property type="match status" value="1"/>
</dbReference>
<dbReference type="SUPFAM" id="SSF47384">
    <property type="entry name" value="Homodimeric domain of signal transducing histidine kinase"/>
    <property type="match status" value="1"/>
</dbReference>
<evidence type="ECO:0000256" key="6">
    <source>
        <dbReference type="ARBA" id="ARBA00023012"/>
    </source>
</evidence>
<feature type="domain" description="PAS" evidence="11">
    <location>
        <begin position="237"/>
        <end position="292"/>
    </location>
</feature>
<protein>
    <recommendedName>
        <fullName evidence="2">histidine kinase</fullName>
        <ecNumber evidence="2">2.7.13.3</ecNumber>
    </recommendedName>
</protein>
<dbReference type="InterPro" id="IPR036890">
    <property type="entry name" value="HATPase_C_sf"/>
</dbReference>
<sequence>MPNPITIIKNNSAWSRLPISYRGAIIIAIPAICLLGTLGAWIWSRQIGLNTLNQINHTEAVISKSNQLLMSLLNAETGVRGYHINREDDFLIPYRYAKTNIPTILLELDNLLQNNLQQSAKWNEIKRLVNQEMNLLEQKIYELRLQPEGTYSPRDLSLLSQGKQVMDSLRSTIGQLQSEEQTLLTRQQEQLENFRRVITYIQWSSAWISAAAYWAAVYLFNRLDQDLRERELQLSESKTFIETITTNIVDAVITINYKNQIETFNPAATDMFGYQHCDVIGQDLTLLLIEPDLPIAEKKEKVNFWHTNLLQSERRWQTTGYRKDRTSFPLEISISELEPDAQLMIIIRDITATEEAKAKLQSRADELARLSSILAKANTDLEKQNQELDKFAYVASHDLKAPLRAIASLSEWIEEDLTDELSGETRYQMTLLRGRVHRLEELINGLLAYSRVGRVKNEIEIVDVKKLLNEVIDSLSPPDTIKITIASEMPILRTHKIPLRQVFANLISNAIKHRDSAEGKITIAVEELGEFYKFSVADDGPGIPSEFHEKIFAIFQTLYPRDTKENTGIGLSIVKKILDHQGGIIDIELNSDSGTTFYFTWPK</sequence>
<dbReference type="InterPro" id="IPR035965">
    <property type="entry name" value="PAS-like_dom_sf"/>
</dbReference>
<keyword evidence="4" id="KW-0808">Transferase</keyword>
<dbReference type="Pfam" id="PF00512">
    <property type="entry name" value="HisKA"/>
    <property type="match status" value="1"/>
</dbReference>
<dbReference type="GO" id="GO:0030295">
    <property type="term" value="F:protein kinase activator activity"/>
    <property type="evidence" value="ECO:0007669"/>
    <property type="project" value="TreeGrafter"/>
</dbReference>
<dbReference type="GO" id="GO:0016020">
    <property type="term" value="C:membrane"/>
    <property type="evidence" value="ECO:0007669"/>
    <property type="project" value="UniProtKB-SubCell"/>
</dbReference>
<dbReference type="InterPro" id="IPR007891">
    <property type="entry name" value="CHASE3"/>
</dbReference>
<dbReference type="CDD" id="cd00082">
    <property type="entry name" value="HisKA"/>
    <property type="match status" value="1"/>
</dbReference>
<keyword evidence="13" id="KW-1185">Reference proteome</keyword>
<evidence type="ECO:0000259" key="11">
    <source>
        <dbReference type="PROSITE" id="PS50112"/>
    </source>
</evidence>
<dbReference type="InterPro" id="IPR003594">
    <property type="entry name" value="HATPase_dom"/>
</dbReference>
<reference evidence="12 13" key="2">
    <citation type="submission" date="2018-03" db="EMBL/GenBank/DDBJ databases">
        <authorList>
            <person name="Keele B.F."/>
        </authorList>
    </citation>
    <scope>NUCLEOTIDE SEQUENCE [LARGE SCALE GENOMIC DNA]</scope>
    <source>
        <strain evidence="12 13">CCALA 016</strain>
    </source>
</reference>
<dbReference type="Pfam" id="PF02518">
    <property type="entry name" value="HATPase_c"/>
    <property type="match status" value="1"/>
</dbReference>
<evidence type="ECO:0000313" key="13">
    <source>
        <dbReference type="Proteomes" id="UP000239001"/>
    </source>
</evidence>
<keyword evidence="6" id="KW-0902">Two-component regulatory system</keyword>